<feature type="domain" description="Ig-like" evidence="2">
    <location>
        <begin position="42"/>
        <end position="128"/>
    </location>
</feature>
<organism evidence="3 4">
    <name type="scientific">Polypedilum vanderplanki</name>
    <name type="common">Sleeping chironomid midge</name>
    <dbReference type="NCBI Taxonomy" id="319348"/>
    <lineage>
        <taxon>Eukaryota</taxon>
        <taxon>Metazoa</taxon>
        <taxon>Ecdysozoa</taxon>
        <taxon>Arthropoda</taxon>
        <taxon>Hexapoda</taxon>
        <taxon>Insecta</taxon>
        <taxon>Pterygota</taxon>
        <taxon>Neoptera</taxon>
        <taxon>Endopterygota</taxon>
        <taxon>Diptera</taxon>
        <taxon>Nematocera</taxon>
        <taxon>Chironomoidea</taxon>
        <taxon>Chironomidae</taxon>
        <taxon>Chironominae</taxon>
        <taxon>Polypedilum</taxon>
        <taxon>Polypedilum</taxon>
    </lineage>
</organism>
<dbReference type="PROSITE" id="PS50835">
    <property type="entry name" value="IG_LIKE"/>
    <property type="match status" value="1"/>
</dbReference>
<reference evidence="3" key="1">
    <citation type="submission" date="2021-03" db="EMBL/GenBank/DDBJ databases">
        <title>Chromosome level genome of the anhydrobiotic midge Polypedilum vanderplanki.</title>
        <authorList>
            <person name="Yoshida Y."/>
            <person name="Kikawada T."/>
            <person name="Gusev O."/>
        </authorList>
    </citation>
    <scope>NUCLEOTIDE SEQUENCE</scope>
    <source>
        <strain evidence="3">NIAS01</strain>
        <tissue evidence="3">Whole body or cell culture</tissue>
    </source>
</reference>
<comment type="caution">
    <text evidence="3">The sequence shown here is derived from an EMBL/GenBank/DDBJ whole genome shotgun (WGS) entry which is preliminary data.</text>
</comment>
<protein>
    <recommendedName>
        <fullName evidence="2">Ig-like domain-containing protein</fullName>
    </recommendedName>
</protein>
<dbReference type="InterPro" id="IPR007110">
    <property type="entry name" value="Ig-like_dom"/>
</dbReference>
<evidence type="ECO:0000313" key="4">
    <source>
        <dbReference type="Proteomes" id="UP001107558"/>
    </source>
</evidence>
<dbReference type="OrthoDB" id="7375975at2759"/>
<keyword evidence="1" id="KW-0732">Signal</keyword>
<evidence type="ECO:0000313" key="3">
    <source>
        <dbReference type="EMBL" id="KAG5671327.1"/>
    </source>
</evidence>
<name>A0A9J6BNP4_POLVA</name>
<feature type="chain" id="PRO_5039924967" description="Ig-like domain-containing protein" evidence="1">
    <location>
        <begin position="25"/>
        <end position="263"/>
    </location>
</feature>
<dbReference type="SUPFAM" id="SSF48726">
    <property type="entry name" value="Immunoglobulin"/>
    <property type="match status" value="1"/>
</dbReference>
<gene>
    <name evidence="3" type="ORF">PVAND_001530</name>
</gene>
<proteinExistence type="predicted"/>
<evidence type="ECO:0000259" key="2">
    <source>
        <dbReference type="PROSITE" id="PS50835"/>
    </source>
</evidence>
<dbReference type="EMBL" id="JADBJN010000003">
    <property type="protein sequence ID" value="KAG5671327.1"/>
    <property type="molecule type" value="Genomic_DNA"/>
</dbReference>
<keyword evidence="4" id="KW-1185">Reference proteome</keyword>
<accession>A0A9J6BNP4</accession>
<dbReference type="Proteomes" id="UP001107558">
    <property type="component" value="Chromosome 3"/>
</dbReference>
<dbReference type="PANTHER" id="PTHR21261">
    <property type="entry name" value="BEAT PROTEIN"/>
    <property type="match status" value="1"/>
</dbReference>
<dbReference type="PANTHER" id="PTHR21261:SF5">
    <property type="entry name" value="BEATEN PATH VA, ISOFORM A-RELATED"/>
    <property type="match status" value="1"/>
</dbReference>
<dbReference type="AlphaFoldDB" id="A0A9J6BNP4"/>
<dbReference type="InterPro" id="IPR036179">
    <property type="entry name" value="Ig-like_dom_sf"/>
</dbReference>
<feature type="signal peptide" evidence="1">
    <location>
        <begin position="1"/>
        <end position="24"/>
    </location>
</feature>
<dbReference type="InterPro" id="IPR013783">
    <property type="entry name" value="Ig-like_fold"/>
</dbReference>
<sequence length="263" mass="30446">MMTMEKTYQIVLILLLYTINLSLSVHLTDIQIPEYADIRDIVTLSCSYRMGRNKLNSVKWYKDDREFFRYAPLMDQQISTWTVVGITLYSENPYRCNKTTCSVSLDNLSSMSSGIYRCEISADAPSFTINFSDQRMTIVALPRHDPIIQGLNPIYSMDEMLEANCTTASYPPAVIIWHINGILMTAERAQLTQYEIQLDIRDLQVRSRTMEIQYRIASRGQLFLKCTADIELLNVKRQTSELVYIRKIEKMSNLRLINSAYLS</sequence>
<evidence type="ECO:0000256" key="1">
    <source>
        <dbReference type="SAM" id="SignalP"/>
    </source>
</evidence>
<dbReference type="Gene3D" id="2.60.40.10">
    <property type="entry name" value="Immunoglobulins"/>
    <property type="match status" value="1"/>
</dbReference>
<dbReference type="FunFam" id="2.60.40.10:FF:000437">
    <property type="entry name" value="Beat-IIIc, isoform A"/>
    <property type="match status" value="1"/>
</dbReference>